<dbReference type="InterPro" id="IPR044810">
    <property type="entry name" value="WRKY_plant"/>
</dbReference>
<dbReference type="OMA" id="TSEECFA"/>
<keyword evidence="5" id="KW-0539">Nucleus</keyword>
<dbReference type="AlphaFoldDB" id="A0A804KW93"/>
<dbReference type="KEGG" id="mus:104000813"/>
<feature type="region of interest" description="Disordered" evidence="7">
    <location>
        <begin position="194"/>
        <end position="288"/>
    </location>
</feature>
<dbReference type="InterPro" id="IPR036576">
    <property type="entry name" value="WRKY_dom_sf"/>
</dbReference>
<feature type="compositionally biased region" description="Basic residues" evidence="7">
    <location>
        <begin position="114"/>
        <end position="130"/>
    </location>
</feature>
<dbReference type="GO" id="GO:0000976">
    <property type="term" value="F:transcription cis-regulatory region binding"/>
    <property type="evidence" value="ECO:0000318"/>
    <property type="project" value="GO_Central"/>
</dbReference>
<feature type="domain" description="WRKY" evidence="8">
    <location>
        <begin position="134"/>
        <end position="200"/>
    </location>
</feature>
<evidence type="ECO:0000256" key="4">
    <source>
        <dbReference type="ARBA" id="ARBA00023163"/>
    </source>
</evidence>
<dbReference type="EnsemblPlants" id="Ma10_t14830.1">
    <property type="protein sequence ID" value="Ma10_p14830.1"/>
    <property type="gene ID" value="Ma10_g14830"/>
</dbReference>
<accession>A0A804KW93</accession>
<dbReference type="PANTHER" id="PTHR32096:SF61">
    <property type="entry name" value="WRKY TRANSCRIPTION FACTOR 22"/>
    <property type="match status" value="1"/>
</dbReference>
<feature type="compositionally biased region" description="Basic and acidic residues" evidence="7">
    <location>
        <begin position="262"/>
        <end position="273"/>
    </location>
</feature>
<feature type="compositionally biased region" description="Acidic residues" evidence="7">
    <location>
        <begin position="274"/>
        <end position="288"/>
    </location>
</feature>
<comment type="similarity">
    <text evidence="6">Belongs to the WRKY group II-e family.</text>
</comment>
<dbReference type="SMART" id="SM00774">
    <property type="entry name" value="WRKY"/>
    <property type="match status" value="1"/>
</dbReference>
<organism evidence="10 11">
    <name type="scientific">Musa acuminata subsp. malaccensis</name>
    <name type="common">Wild banana</name>
    <name type="synonym">Musa malaccensis</name>
    <dbReference type="NCBI Taxonomy" id="214687"/>
    <lineage>
        <taxon>Eukaryota</taxon>
        <taxon>Viridiplantae</taxon>
        <taxon>Streptophyta</taxon>
        <taxon>Embryophyta</taxon>
        <taxon>Tracheophyta</taxon>
        <taxon>Spermatophyta</taxon>
        <taxon>Magnoliopsida</taxon>
        <taxon>Liliopsida</taxon>
        <taxon>Zingiberales</taxon>
        <taxon>Musaceae</taxon>
        <taxon>Musa</taxon>
    </lineage>
</organism>
<keyword evidence="11" id="KW-1185">Reference proteome</keyword>
<protein>
    <submittedName>
        <fullName evidence="9">(wild Malaysian banana) hypothetical protein</fullName>
    </submittedName>
</protein>
<dbReference type="Proteomes" id="UP000012960">
    <property type="component" value="Unplaced"/>
</dbReference>
<keyword evidence="2" id="KW-0805">Transcription regulation</keyword>
<evidence type="ECO:0000259" key="8">
    <source>
        <dbReference type="PROSITE" id="PS50811"/>
    </source>
</evidence>
<feature type="region of interest" description="Disordered" evidence="7">
    <location>
        <begin position="95"/>
        <end position="131"/>
    </location>
</feature>
<evidence type="ECO:0000313" key="11">
    <source>
        <dbReference type="Proteomes" id="UP000012960"/>
    </source>
</evidence>
<evidence type="ECO:0000313" key="10">
    <source>
        <dbReference type="EnsemblPlants" id="Ma10_p14830.1"/>
    </source>
</evidence>
<keyword evidence="3" id="KW-0238">DNA-binding</keyword>
<dbReference type="OrthoDB" id="662136at2759"/>
<evidence type="ECO:0000256" key="3">
    <source>
        <dbReference type="ARBA" id="ARBA00023125"/>
    </source>
</evidence>
<dbReference type="GO" id="GO:0005634">
    <property type="term" value="C:nucleus"/>
    <property type="evidence" value="ECO:0000318"/>
    <property type="project" value="GO_Central"/>
</dbReference>
<evidence type="ECO:0000256" key="5">
    <source>
        <dbReference type="ARBA" id="ARBA00023242"/>
    </source>
</evidence>
<sequence length="361" mass="38747">MDDDNWDLSAVVRSCRPSGTAAAAATTTTTSDTFSLLPPHSRQLLAAEGGKGGAFVLSPDVNQRRTSTLGAEELYNSSFLKGWPPRSTTTTSPLAAVGGSLQPPPCRRADRPLSRTHRSRRRKSQQKKVVCHVPADGLSSDTWAWRKYGQKPIKGSPYPRGYYKCSSSKACLARKQVERSRTDPGIYIITYTGEHNHPMPTHRSALAGSTRHKFPSPPCAAAAPGDGGERPSTADPEASPLSATTAAGLSPATPLTASMDDEPFRSRPEKGEDGVDEEEEVEDEDDEGLLLVEDMEMMGEDDLLFVRSEESGPASATTAEMGALFDGDAGFEDHLLPLPWLSNCNSNSNSSSSSSCHGCYR</sequence>
<proteinExistence type="inferred from homology"/>
<name>A0A804KW93_MUSAM</name>
<dbReference type="PROSITE" id="PS50811">
    <property type="entry name" value="WRKY"/>
    <property type="match status" value="1"/>
</dbReference>
<keyword evidence="4" id="KW-0804">Transcription</keyword>
<dbReference type="InParanoid" id="A0A804KW93"/>
<evidence type="ECO:0000256" key="1">
    <source>
        <dbReference type="ARBA" id="ARBA00004123"/>
    </source>
</evidence>
<dbReference type="Pfam" id="PF03106">
    <property type="entry name" value="WRKY"/>
    <property type="match status" value="1"/>
</dbReference>
<dbReference type="InterPro" id="IPR003657">
    <property type="entry name" value="WRKY_dom"/>
</dbReference>
<gene>
    <name evidence="9" type="ORF">GSMUA_317740.1</name>
</gene>
<reference evidence="9" key="1">
    <citation type="submission" date="2021-03" db="EMBL/GenBank/DDBJ databases">
        <authorList>
            <consortium name="Genoscope - CEA"/>
            <person name="William W."/>
        </authorList>
    </citation>
    <scope>NUCLEOTIDE SEQUENCE</scope>
    <source>
        <strain evidence="9">Doubled-haploid Pahang</strain>
    </source>
</reference>
<dbReference type="Gramene" id="Ma10_t14830.1">
    <property type="protein sequence ID" value="Ma10_p14830.1"/>
    <property type="gene ID" value="Ma10_g14830"/>
</dbReference>
<reference evidence="10" key="2">
    <citation type="submission" date="2021-05" db="UniProtKB">
        <authorList>
            <consortium name="EnsemblPlants"/>
        </authorList>
    </citation>
    <scope>IDENTIFICATION</scope>
    <source>
        <strain evidence="10">subsp. malaccensis</strain>
    </source>
</reference>
<evidence type="ECO:0000256" key="7">
    <source>
        <dbReference type="SAM" id="MobiDB-lite"/>
    </source>
</evidence>
<dbReference type="GO" id="GO:0003700">
    <property type="term" value="F:DNA-binding transcription factor activity"/>
    <property type="evidence" value="ECO:0000318"/>
    <property type="project" value="GO_Central"/>
</dbReference>
<evidence type="ECO:0000256" key="2">
    <source>
        <dbReference type="ARBA" id="ARBA00023015"/>
    </source>
</evidence>
<dbReference type="Gene3D" id="2.20.25.80">
    <property type="entry name" value="WRKY domain"/>
    <property type="match status" value="1"/>
</dbReference>
<dbReference type="PANTHER" id="PTHR32096">
    <property type="entry name" value="WRKY TRANSCRIPTION FACTOR 30-RELATED-RELATED"/>
    <property type="match status" value="1"/>
</dbReference>
<evidence type="ECO:0000256" key="6">
    <source>
        <dbReference type="ARBA" id="ARBA00060761"/>
    </source>
</evidence>
<dbReference type="FunFam" id="2.20.25.80:FF:000007">
    <property type="entry name" value="WRKY transcription factor 22"/>
    <property type="match status" value="1"/>
</dbReference>
<dbReference type="EMBL" id="HG996476">
    <property type="protein sequence ID" value="CAG1853548.1"/>
    <property type="molecule type" value="Genomic_DNA"/>
</dbReference>
<evidence type="ECO:0000313" key="9">
    <source>
        <dbReference type="EMBL" id="CAG1853548.1"/>
    </source>
</evidence>
<dbReference type="FunCoup" id="A0A804KW93">
    <property type="interactions" value="14"/>
</dbReference>
<dbReference type="SUPFAM" id="SSF118290">
    <property type="entry name" value="WRKY DNA-binding domain"/>
    <property type="match status" value="1"/>
</dbReference>
<comment type="subcellular location">
    <subcellularLocation>
        <location evidence="1">Nucleus</location>
    </subcellularLocation>
</comment>